<evidence type="ECO:0000256" key="1">
    <source>
        <dbReference type="SAM" id="MobiDB-lite"/>
    </source>
</evidence>
<reference evidence="2 3" key="1">
    <citation type="submission" date="2023-09" db="EMBL/GenBank/DDBJ databases">
        <title>Multi-omics analysis of a traditional fermented food reveals byproduct-associated fungal strains for waste-to-food upcycling.</title>
        <authorList>
            <consortium name="Lawrence Berkeley National Laboratory"/>
            <person name="Rekdal V.M."/>
            <person name="Villalobos-Escobedo J.M."/>
            <person name="Rodriguez-Valeron N."/>
            <person name="Garcia M.O."/>
            <person name="Vasquez D.P."/>
            <person name="Damayanti I."/>
            <person name="Sorensen P.M."/>
            <person name="Baidoo E.E."/>
            <person name="De Carvalho A.C."/>
            <person name="Riley R."/>
            <person name="Lipzen A."/>
            <person name="He G."/>
            <person name="Yan M."/>
            <person name="Haridas S."/>
            <person name="Daum C."/>
            <person name="Yoshinaga Y."/>
            <person name="Ng V."/>
            <person name="Grigoriev I.V."/>
            <person name="Munk R."/>
            <person name="Nuraida L."/>
            <person name="Wijaya C.H."/>
            <person name="Morales P.-C."/>
            <person name="Keasling J.D."/>
        </authorList>
    </citation>
    <scope>NUCLEOTIDE SEQUENCE [LARGE SCALE GENOMIC DNA]</scope>
    <source>
        <strain evidence="2 3">FGSC 2613</strain>
    </source>
</reference>
<feature type="region of interest" description="Disordered" evidence="1">
    <location>
        <begin position="1"/>
        <end position="41"/>
    </location>
</feature>
<evidence type="ECO:0000313" key="2">
    <source>
        <dbReference type="EMBL" id="KAL0475654.1"/>
    </source>
</evidence>
<gene>
    <name evidence="2" type="ORF">QR685DRAFT_513296</name>
</gene>
<dbReference type="Proteomes" id="UP001451303">
    <property type="component" value="Unassembled WGS sequence"/>
</dbReference>
<sequence>MLGVVASSSSSCPCTQPCNIPQTTDTRQRNTAPRINGGESEQRGVLVEMKKHIHHDTQLAGCGRAAYQPGDVGLFLLLVLGHRGTLSIHMTKSTSLVLLLWRRRERDIITNHGQESLDGHGPLAHHAPSG</sequence>
<organism evidence="2 3">
    <name type="scientific">Neurospora intermedia</name>
    <dbReference type="NCBI Taxonomy" id="5142"/>
    <lineage>
        <taxon>Eukaryota</taxon>
        <taxon>Fungi</taxon>
        <taxon>Dikarya</taxon>
        <taxon>Ascomycota</taxon>
        <taxon>Pezizomycotina</taxon>
        <taxon>Sordariomycetes</taxon>
        <taxon>Sordariomycetidae</taxon>
        <taxon>Sordariales</taxon>
        <taxon>Sordariaceae</taxon>
        <taxon>Neurospora</taxon>
    </lineage>
</organism>
<proteinExistence type="predicted"/>
<keyword evidence="3" id="KW-1185">Reference proteome</keyword>
<comment type="caution">
    <text evidence="2">The sequence shown here is derived from an EMBL/GenBank/DDBJ whole genome shotgun (WGS) entry which is preliminary data.</text>
</comment>
<protein>
    <recommendedName>
        <fullName evidence="4">Questionable protein</fullName>
    </recommendedName>
</protein>
<evidence type="ECO:0000313" key="3">
    <source>
        <dbReference type="Proteomes" id="UP001451303"/>
    </source>
</evidence>
<name>A0ABR3DSL6_NEUIN</name>
<evidence type="ECO:0008006" key="4">
    <source>
        <dbReference type="Google" id="ProtNLM"/>
    </source>
</evidence>
<accession>A0ABR3DSL6</accession>
<dbReference type="EMBL" id="JAVLET010000001">
    <property type="protein sequence ID" value="KAL0475654.1"/>
    <property type="molecule type" value="Genomic_DNA"/>
</dbReference>
<feature type="compositionally biased region" description="Polar residues" evidence="1">
    <location>
        <begin position="12"/>
        <end position="33"/>
    </location>
</feature>